<keyword evidence="5" id="KW-0378">Hydrolase</keyword>
<comment type="caution">
    <text evidence="7">The sequence shown here is derived from an EMBL/GenBank/DDBJ whole genome shotgun (WGS) entry which is preliminary data.</text>
</comment>
<dbReference type="GO" id="GO:0046872">
    <property type="term" value="F:metal ion binding"/>
    <property type="evidence" value="ECO:0007669"/>
    <property type="project" value="UniProtKB-KW"/>
</dbReference>
<accession>A0A7C3ZXB4</accession>
<evidence type="ECO:0000256" key="4">
    <source>
        <dbReference type="ARBA" id="ARBA00022723"/>
    </source>
</evidence>
<dbReference type="SUPFAM" id="SSF64167">
    <property type="entry name" value="SurE-like"/>
    <property type="match status" value="1"/>
</dbReference>
<evidence type="ECO:0000256" key="1">
    <source>
        <dbReference type="ARBA" id="ARBA00000815"/>
    </source>
</evidence>
<dbReference type="PANTHER" id="PTHR30457">
    <property type="entry name" value="5'-NUCLEOTIDASE SURE"/>
    <property type="match status" value="1"/>
</dbReference>
<reference evidence="7" key="1">
    <citation type="journal article" date="2020" name="mSystems">
        <title>Genome- and Community-Level Interaction Insights into Carbon Utilization and Element Cycling Functions of Hydrothermarchaeota in Hydrothermal Sediment.</title>
        <authorList>
            <person name="Zhou Z."/>
            <person name="Liu Y."/>
            <person name="Xu W."/>
            <person name="Pan J."/>
            <person name="Luo Z.H."/>
            <person name="Li M."/>
        </authorList>
    </citation>
    <scope>NUCLEOTIDE SEQUENCE [LARGE SCALE GENOMIC DNA]</scope>
    <source>
        <strain evidence="7">SpSt-374</strain>
    </source>
</reference>
<dbReference type="InterPro" id="IPR036523">
    <property type="entry name" value="SurE-like_sf"/>
</dbReference>
<dbReference type="PANTHER" id="PTHR30457:SF0">
    <property type="entry name" value="PHOSPHATASE, PUTATIVE (AFU_ORTHOLOGUE AFUA_4G01070)-RELATED"/>
    <property type="match status" value="1"/>
</dbReference>
<evidence type="ECO:0000256" key="3">
    <source>
        <dbReference type="ARBA" id="ARBA00012643"/>
    </source>
</evidence>
<name>A0A7C3ZXB4_9CYAN</name>
<dbReference type="GO" id="GO:0008253">
    <property type="term" value="F:5'-nucleotidase activity"/>
    <property type="evidence" value="ECO:0007669"/>
    <property type="project" value="UniProtKB-EC"/>
</dbReference>
<dbReference type="InterPro" id="IPR030048">
    <property type="entry name" value="SurE"/>
</dbReference>
<proteinExistence type="inferred from homology"/>
<keyword evidence="4" id="KW-0479">Metal-binding</keyword>
<sequence length="225" mass="24326">MTVILTNDDGIDAPGLRALLKCVSERAVIVAPVAELSGCSHQVTTREAIRVEWRTADEYAVSGTPADCVRLGVKHLCPEAKLVIAGINSGGNLGVDAYISGTIAAVREAAFLGVPGIAISQYRKGGRPVDWELTLARTAYVLSELLGNLPRRGSFWNVNLPYLEPGDPEPDIIFCEPSTEPLPVKFRVEGDNFYYDGRYEMRDRAPGSDVDVCFSGNIAVTKISL</sequence>
<dbReference type="EC" id="3.1.3.5" evidence="3"/>
<dbReference type="EMBL" id="DSPX01000141">
    <property type="protein sequence ID" value="HGG01768.1"/>
    <property type="molecule type" value="Genomic_DNA"/>
</dbReference>
<feature type="domain" description="Survival protein SurE-like phosphatase/nucleotidase" evidence="6">
    <location>
        <begin position="3"/>
        <end position="165"/>
    </location>
</feature>
<protein>
    <recommendedName>
        <fullName evidence="3">5'-nucleotidase</fullName>
        <ecNumber evidence="3">3.1.3.5</ecNumber>
    </recommendedName>
</protein>
<dbReference type="Gene3D" id="3.40.1210.10">
    <property type="entry name" value="Survival protein SurE-like phosphatase/nucleotidase"/>
    <property type="match status" value="1"/>
</dbReference>
<comment type="catalytic activity">
    <reaction evidence="1">
        <text>a ribonucleoside 5'-phosphate + H2O = a ribonucleoside + phosphate</text>
        <dbReference type="Rhea" id="RHEA:12484"/>
        <dbReference type="ChEBI" id="CHEBI:15377"/>
        <dbReference type="ChEBI" id="CHEBI:18254"/>
        <dbReference type="ChEBI" id="CHEBI:43474"/>
        <dbReference type="ChEBI" id="CHEBI:58043"/>
        <dbReference type="EC" id="3.1.3.5"/>
    </reaction>
</comment>
<organism evidence="7">
    <name type="scientific">Planktothricoides sp. SpSt-374</name>
    <dbReference type="NCBI Taxonomy" id="2282167"/>
    <lineage>
        <taxon>Bacteria</taxon>
        <taxon>Bacillati</taxon>
        <taxon>Cyanobacteriota</taxon>
        <taxon>Cyanophyceae</taxon>
        <taxon>Oscillatoriophycideae</taxon>
        <taxon>Oscillatoriales</taxon>
        <taxon>Oscillatoriaceae</taxon>
        <taxon>Planktothricoides</taxon>
    </lineage>
</organism>
<dbReference type="InterPro" id="IPR002828">
    <property type="entry name" value="SurE-like_Pase/nucleotidase"/>
</dbReference>
<dbReference type="NCBIfam" id="NF001493">
    <property type="entry name" value="PRK00346.2-3"/>
    <property type="match status" value="1"/>
</dbReference>
<dbReference type="AlphaFoldDB" id="A0A7C3ZXB4"/>
<evidence type="ECO:0000256" key="5">
    <source>
        <dbReference type="ARBA" id="ARBA00022801"/>
    </source>
</evidence>
<evidence type="ECO:0000313" key="7">
    <source>
        <dbReference type="EMBL" id="HGG01768.1"/>
    </source>
</evidence>
<dbReference type="NCBIfam" id="TIGR00087">
    <property type="entry name" value="surE"/>
    <property type="match status" value="1"/>
</dbReference>
<dbReference type="Pfam" id="PF01975">
    <property type="entry name" value="SurE"/>
    <property type="match status" value="1"/>
</dbReference>
<comment type="similarity">
    <text evidence="2">Belongs to the SurE nucleotidase family.</text>
</comment>
<gene>
    <name evidence="7" type="primary">surE</name>
    <name evidence="7" type="ORF">ENR15_14230</name>
</gene>
<evidence type="ECO:0000259" key="6">
    <source>
        <dbReference type="Pfam" id="PF01975"/>
    </source>
</evidence>
<evidence type="ECO:0000256" key="2">
    <source>
        <dbReference type="ARBA" id="ARBA00011062"/>
    </source>
</evidence>